<dbReference type="GO" id="GO:0032502">
    <property type="term" value="P:developmental process"/>
    <property type="evidence" value="ECO:0007669"/>
    <property type="project" value="TreeGrafter"/>
</dbReference>
<feature type="domain" description="BHLH" evidence="2">
    <location>
        <begin position="8"/>
        <end position="62"/>
    </location>
</feature>
<feature type="compositionally biased region" description="Basic residues" evidence="1">
    <location>
        <begin position="77"/>
        <end position="89"/>
    </location>
</feature>
<dbReference type="GO" id="GO:0000981">
    <property type="term" value="F:DNA-binding transcription factor activity, RNA polymerase II-specific"/>
    <property type="evidence" value="ECO:0007669"/>
    <property type="project" value="TreeGrafter"/>
</dbReference>
<sequence>MVKTARKNTKELRNQREKIRQQNNKTAFEVLQNKIPGLTQRQRKNLPKIKCLHLAINYVKYLEKVLREPEIQPKAKSQQRRSSRNHGNKKYCTST</sequence>
<dbReference type="GO" id="GO:0000977">
    <property type="term" value="F:RNA polymerase II transcription regulatory region sequence-specific DNA binding"/>
    <property type="evidence" value="ECO:0007669"/>
    <property type="project" value="TreeGrafter"/>
</dbReference>
<evidence type="ECO:0000259" key="2">
    <source>
        <dbReference type="PROSITE" id="PS50888"/>
    </source>
</evidence>
<dbReference type="PANTHER" id="PTHR23349:SF68">
    <property type="entry name" value="FI14601P"/>
    <property type="match status" value="1"/>
</dbReference>
<keyword evidence="3" id="KW-1185">Reference proteome</keyword>
<dbReference type="InterPro" id="IPR050283">
    <property type="entry name" value="E-box_TF_Regulators"/>
</dbReference>
<evidence type="ECO:0000313" key="3">
    <source>
        <dbReference type="Proteomes" id="UP000095282"/>
    </source>
</evidence>
<name>A0A1I7U556_9PELO</name>
<dbReference type="InterPro" id="IPR011598">
    <property type="entry name" value="bHLH_dom"/>
</dbReference>
<evidence type="ECO:0000256" key="1">
    <source>
        <dbReference type="SAM" id="MobiDB-lite"/>
    </source>
</evidence>
<dbReference type="SMART" id="SM00353">
    <property type="entry name" value="HLH"/>
    <property type="match status" value="1"/>
</dbReference>
<dbReference type="AlphaFoldDB" id="A0A1I7U556"/>
<dbReference type="Pfam" id="PF00010">
    <property type="entry name" value="HLH"/>
    <property type="match status" value="1"/>
</dbReference>
<dbReference type="PANTHER" id="PTHR23349">
    <property type="entry name" value="BASIC HELIX-LOOP-HELIX TRANSCRIPTION FACTOR, TWIST"/>
    <property type="match status" value="1"/>
</dbReference>
<reference evidence="4" key="1">
    <citation type="submission" date="2016-11" db="UniProtKB">
        <authorList>
            <consortium name="WormBaseParasite"/>
        </authorList>
    </citation>
    <scope>IDENTIFICATION</scope>
</reference>
<proteinExistence type="predicted"/>
<dbReference type="SUPFAM" id="SSF47459">
    <property type="entry name" value="HLH, helix-loop-helix DNA-binding domain"/>
    <property type="match status" value="1"/>
</dbReference>
<organism evidence="3 4">
    <name type="scientific">Caenorhabditis tropicalis</name>
    <dbReference type="NCBI Taxonomy" id="1561998"/>
    <lineage>
        <taxon>Eukaryota</taxon>
        <taxon>Metazoa</taxon>
        <taxon>Ecdysozoa</taxon>
        <taxon>Nematoda</taxon>
        <taxon>Chromadorea</taxon>
        <taxon>Rhabditida</taxon>
        <taxon>Rhabditina</taxon>
        <taxon>Rhabditomorpha</taxon>
        <taxon>Rhabditoidea</taxon>
        <taxon>Rhabditidae</taxon>
        <taxon>Peloderinae</taxon>
        <taxon>Caenorhabditis</taxon>
    </lineage>
</organism>
<dbReference type="InterPro" id="IPR036638">
    <property type="entry name" value="HLH_DNA-bd_sf"/>
</dbReference>
<dbReference type="PROSITE" id="PS50888">
    <property type="entry name" value="BHLH"/>
    <property type="match status" value="1"/>
</dbReference>
<dbReference type="Gene3D" id="4.10.280.10">
    <property type="entry name" value="Helix-loop-helix DNA-binding domain"/>
    <property type="match status" value="1"/>
</dbReference>
<feature type="region of interest" description="Disordered" evidence="1">
    <location>
        <begin position="70"/>
        <end position="95"/>
    </location>
</feature>
<evidence type="ECO:0000313" key="4">
    <source>
        <dbReference type="WBParaSite" id="Csp11.Scaffold629.g14959.t2"/>
    </source>
</evidence>
<dbReference type="WBParaSite" id="Csp11.Scaffold629.g14959.t2">
    <property type="protein sequence ID" value="Csp11.Scaffold629.g14959.t2"/>
    <property type="gene ID" value="Csp11.Scaffold629.g14959"/>
</dbReference>
<accession>A0A1I7U556</accession>
<dbReference type="Proteomes" id="UP000095282">
    <property type="component" value="Unplaced"/>
</dbReference>
<protein>
    <submittedName>
        <fullName evidence="4">BHLH domain-containing protein</fullName>
    </submittedName>
</protein>
<dbReference type="GO" id="GO:0046983">
    <property type="term" value="F:protein dimerization activity"/>
    <property type="evidence" value="ECO:0007669"/>
    <property type="project" value="InterPro"/>
</dbReference>